<protein>
    <submittedName>
        <fullName evidence="3">Indolepyruvate ferredoxin oxidoreductase beta subunit</fullName>
        <ecNumber evidence="3">1.2.7.8</ecNumber>
    </submittedName>
</protein>
<organism evidence="3 4">
    <name type="scientific">Methanococcus voltae PS</name>
    <dbReference type="NCBI Taxonomy" id="523842"/>
    <lineage>
        <taxon>Archaea</taxon>
        <taxon>Methanobacteriati</taxon>
        <taxon>Methanobacteriota</taxon>
        <taxon>Methanomada group</taxon>
        <taxon>Methanococci</taxon>
        <taxon>Methanococcales</taxon>
        <taxon>Methanococcaceae</taxon>
        <taxon>Methanococcus</taxon>
    </lineage>
</organism>
<sequence length="210" mass="23417">MEKCDIIISGVGGQGIVLASRLIATMALRKGYKISTAETIGMSQRGGSVVSNLRLDSHRKGSLIPKGQANVIIGFEPAEAYRYNEYLNKDTKVLLNSNPIYSSSKTPENEIYSKKEVIKIIELFDKNNTLTACNFNKMALEFGNLKTMNIMMIAIACFNNYLPFSVDELNSTIKEEMPSKIKDINLKAVEFAINNFEKYANINSNNVIKI</sequence>
<evidence type="ECO:0000313" key="4">
    <source>
        <dbReference type="Proteomes" id="UP001140258"/>
    </source>
</evidence>
<dbReference type="Gene3D" id="3.40.920.10">
    <property type="entry name" value="Pyruvate-ferredoxin oxidoreductase, PFOR, domain III"/>
    <property type="match status" value="1"/>
</dbReference>
<dbReference type="InterPro" id="IPR002869">
    <property type="entry name" value="Pyrv_flavodox_OxRed_cen"/>
</dbReference>
<evidence type="ECO:0000256" key="1">
    <source>
        <dbReference type="ARBA" id="ARBA00023002"/>
    </source>
</evidence>
<gene>
    <name evidence="3" type="ORF">M2325_001088</name>
</gene>
<reference evidence="3" key="1">
    <citation type="submission" date="2022-08" db="EMBL/GenBank/DDBJ databases">
        <title>Genomic Encyclopedia of Type Strains, Phase V (KMG-V): Genome sequencing to study the core and pangenomes of soil and plant-associated prokaryotes.</title>
        <authorList>
            <person name="Whitman W."/>
        </authorList>
    </citation>
    <scope>NUCLEOTIDE SEQUENCE</scope>
    <source>
        <strain evidence="3">PS</strain>
    </source>
</reference>
<name>A0ABT2EWS8_METVO</name>
<dbReference type="SUPFAM" id="SSF53323">
    <property type="entry name" value="Pyruvate-ferredoxin oxidoreductase, PFOR, domain III"/>
    <property type="match status" value="1"/>
</dbReference>
<dbReference type="InterPro" id="IPR052198">
    <property type="entry name" value="IorB_Oxidoreductase"/>
</dbReference>
<dbReference type="InterPro" id="IPR019752">
    <property type="entry name" value="Pyrv/ketoisovalerate_OxRed_cat"/>
</dbReference>
<evidence type="ECO:0000313" key="3">
    <source>
        <dbReference type="EMBL" id="MCS3922403.1"/>
    </source>
</evidence>
<dbReference type="RefSeq" id="WP_209591077.1">
    <property type="nucleotide sequence ID" value="NZ_JANUCQ010000002.1"/>
</dbReference>
<dbReference type="Pfam" id="PF01558">
    <property type="entry name" value="POR"/>
    <property type="match status" value="1"/>
</dbReference>
<evidence type="ECO:0000259" key="2">
    <source>
        <dbReference type="Pfam" id="PF01558"/>
    </source>
</evidence>
<dbReference type="EMBL" id="JANUCQ010000002">
    <property type="protein sequence ID" value="MCS3922403.1"/>
    <property type="molecule type" value="Genomic_DNA"/>
</dbReference>
<accession>A0ABT2EWS8</accession>
<feature type="domain" description="Pyruvate/ketoisovalerate oxidoreductase catalytic" evidence="2">
    <location>
        <begin position="12"/>
        <end position="192"/>
    </location>
</feature>
<dbReference type="PANTHER" id="PTHR43854:SF1">
    <property type="entry name" value="INDOLEPYRUVATE OXIDOREDUCTASE SUBUNIT IORB"/>
    <property type="match status" value="1"/>
</dbReference>
<dbReference type="Proteomes" id="UP001140258">
    <property type="component" value="Unassembled WGS sequence"/>
</dbReference>
<dbReference type="PANTHER" id="PTHR43854">
    <property type="entry name" value="INDOLEPYRUVATE OXIDOREDUCTASE SUBUNIT IORB"/>
    <property type="match status" value="1"/>
</dbReference>
<keyword evidence="1 3" id="KW-0560">Oxidoreductase</keyword>
<keyword evidence="4" id="KW-1185">Reference proteome</keyword>
<dbReference type="GO" id="GO:0043805">
    <property type="term" value="F:indolepyruvate ferredoxin oxidoreductase activity"/>
    <property type="evidence" value="ECO:0007669"/>
    <property type="project" value="UniProtKB-EC"/>
</dbReference>
<proteinExistence type="predicted"/>
<comment type="caution">
    <text evidence="3">The sequence shown here is derived from an EMBL/GenBank/DDBJ whole genome shotgun (WGS) entry which is preliminary data.</text>
</comment>
<dbReference type="EC" id="1.2.7.8" evidence="3"/>